<sequence length="224" mass="26781">MPYYAVSCGRNTGIYTDWSLARQQTDGYSHAEFKKFLNKNDAVNYLHQKLSSKPYYAVSCGHERGLYREWSAAKKQVYRFSHGEVKKFFCKDDAMHFLRYRKVYDYESSWFCHEDNYSHDHFHCNADRLRALKRHNYWAVARGLVPSIYRSWDEARQQVDRFRSPIHKRFFCQDDALHFMRINGVKGWTCGSECDGSLGKFHCKKDSAQHEKNMIRNIRRKVIF</sequence>
<evidence type="ECO:0000256" key="2">
    <source>
        <dbReference type="ARBA" id="ARBA00004065"/>
    </source>
</evidence>
<dbReference type="PANTHER" id="PTHR10642">
    <property type="entry name" value="RIBONUCLEASE H1"/>
    <property type="match status" value="1"/>
</dbReference>
<dbReference type="SUPFAM" id="SSF55658">
    <property type="entry name" value="L9 N-domain-like"/>
    <property type="match status" value="3"/>
</dbReference>
<dbReference type="Proteomes" id="UP000639338">
    <property type="component" value="Unassembled WGS sequence"/>
</dbReference>
<evidence type="ECO:0000313" key="12">
    <source>
        <dbReference type="EMBL" id="KAF7998048.1"/>
    </source>
</evidence>
<evidence type="ECO:0000256" key="6">
    <source>
        <dbReference type="ARBA" id="ARBA00022722"/>
    </source>
</evidence>
<dbReference type="GO" id="GO:0043137">
    <property type="term" value="P:DNA replication, removal of RNA primer"/>
    <property type="evidence" value="ECO:0007669"/>
    <property type="project" value="TreeGrafter"/>
</dbReference>
<evidence type="ECO:0000256" key="9">
    <source>
        <dbReference type="ARBA" id="ARBA00022801"/>
    </source>
</evidence>
<keyword evidence="10" id="KW-0460">Magnesium</keyword>
<dbReference type="PANTHER" id="PTHR10642:SF26">
    <property type="entry name" value="RIBONUCLEASE H1"/>
    <property type="match status" value="1"/>
</dbReference>
<feature type="domain" description="Ribonuclease H1 N-terminal" evidence="11">
    <location>
        <begin position="54"/>
        <end position="97"/>
    </location>
</feature>
<comment type="cofactor">
    <cofactor evidence="1">
        <name>Mg(2+)</name>
        <dbReference type="ChEBI" id="CHEBI:18420"/>
    </cofactor>
</comment>
<dbReference type="FunFam" id="3.40.970.10:FF:000002">
    <property type="entry name" value="Ribonuclease H"/>
    <property type="match status" value="1"/>
</dbReference>
<evidence type="ECO:0000256" key="4">
    <source>
        <dbReference type="ARBA" id="ARBA00012180"/>
    </source>
</evidence>
<dbReference type="EMBL" id="JACMRX010000001">
    <property type="protein sequence ID" value="KAF7998048.1"/>
    <property type="molecule type" value="Genomic_DNA"/>
</dbReference>
<evidence type="ECO:0000256" key="8">
    <source>
        <dbReference type="ARBA" id="ARBA00022759"/>
    </source>
</evidence>
<protein>
    <recommendedName>
        <fullName evidence="5">Ribonuclease H</fullName>
        <ecNumber evidence="4">3.1.26.4</ecNumber>
    </recommendedName>
</protein>
<evidence type="ECO:0000256" key="10">
    <source>
        <dbReference type="ARBA" id="ARBA00022842"/>
    </source>
</evidence>
<evidence type="ECO:0000256" key="5">
    <source>
        <dbReference type="ARBA" id="ARBA00017721"/>
    </source>
</evidence>
<gene>
    <name evidence="12" type="ORF">HCN44_009446</name>
</gene>
<dbReference type="GO" id="GO:0004523">
    <property type="term" value="F:RNA-DNA hybrid ribonuclease activity"/>
    <property type="evidence" value="ECO:0007669"/>
    <property type="project" value="UniProtKB-EC"/>
</dbReference>
<evidence type="ECO:0000313" key="13">
    <source>
        <dbReference type="Proteomes" id="UP000639338"/>
    </source>
</evidence>
<organism evidence="12 13">
    <name type="scientific">Aphidius gifuensis</name>
    <name type="common">Parasitoid wasp</name>
    <dbReference type="NCBI Taxonomy" id="684658"/>
    <lineage>
        <taxon>Eukaryota</taxon>
        <taxon>Metazoa</taxon>
        <taxon>Ecdysozoa</taxon>
        <taxon>Arthropoda</taxon>
        <taxon>Hexapoda</taxon>
        <taxon>Insecta</taxon>
        <taxon>Pterygota</taxon>
        <taxon>Neoptera</taxon>
        <taxon>Endopterygota</taxon>
        <taxon>Hymenoptera</taxon>
        <taxon>Apocrita</taxon>
        <taxon>Ichneumonoidea</taxon>
        <taxon>Braconidae</taxon>
        <taxon>Aphidiinae</taxon>
        <taxon>Aphidius</taxon>
    </lineage>
</organism>
<proteinExistence type="inferred from homology"/>
<evidence type="ECO:0000256" key="7">
    <source>
        <dbReference type="ARBA" id="ARBA00022723"/>
    </source>
</evidence>
<evidence type="ECO:0000259" key="11">
    <source>
        <dbReference type="Pfam" id="PF01693"/>
    </source>
</evidence>
<dbReference type="Gene3D" id="3.40.970.10">
    <property type="entry name" value="Ribonuclease H1, N-terminal domain"/>
    <property type="match status" value="3"/>
</dbReference>
<comment type="similarity">
    <text evidence="3">Belongs to the RNase H family.</text>
</comment>
<dbReference type="InterPro" id="IPR011320">
    <property type="entry name" value="RNase_H1_N"/>
</dbReference>
<name>A0A834Y6I5_APHGI</name>
<comment type="function">
    <text evidence="2">Endonuclease that specifically degrades the RNA of RNA-DNA hybrids.</text>
</comment>
<accession>A0A834Y6I5</accession>
<dbReference type="AlphaFoldDB" id="A0A834Y6I5"/>
<comment type="caution">
    <text evidence="12">The sequence shown here is derived from an EMBL/GenBank/DDBJ whole genome shotgun (WGS) entry which is preliminary data.</text>
</comment>
<dbReference type="OrthoDB" id="407198at2759"/>
<feature type="domain" description="Ribonuclease H1 N-terminal" evidence="11">
    <location>
        <begin position="2"/>
        <end position="45"/>
    </location>
</feature>
<keyword evidence="7" id="KW-0479">Metal-binding</keyword>
<evidence type="ECO:0000256" key="3">
    <source>
        <dbReference type="ARBA" id="ARBA00005300"/>
    </source>
</evidence>
<dbReference type="InterPro" id="IPR050092">
    <property type="entry name" value="RNase_H"/>
</dbReference>
<dbReference type="EC" id="3.1.26.4" evidence="4"/>
<dbReference type="InterPro" id="IPR037056">
    <property type="entry name" value="RNase_H1_N_sf"/>
</dbReference>
<keyword evidence="8" id="KW-0255">Endonuclease</keyword>
<keyword evidence="6" id="KW-0540">Nuclease</keyword>
<dbReference type="GO" id="GO:0046872">
    <property type="term" value="F:metal ion binding"/>
    <property type="evidence" value="ECO:0007669"/>
    <property type="project" value="UniProtKB-KW"/>
</dbReference>
<feature type="domain" description="Ribonuclease H1 N-terminal" evidence="11">
    <location>
        <begin position="137"/>
        <end position="179"/>
    </location>
</feature>
<evidence type="ECO:0000256" key="1">
    <source>
        <dbReference type="ARBA" id="ARBA00001946"/>
    </source>
</evidence>
<keyword evidence="13" id="KW-1185">Reference proteome</keyword>
<keyword evidence="9" id="KW-0378">Hydrolase</keyword>
<reference evidence="12 13" key="1">
    <citation type="submission" date="2020-08" db="EMBL/GenBank/DDBJ databases">
        <title>Aphidius gifuensis genome sequencing and assembly.</title>
        <authorList>
            <person name="Du Z."/>
        </authorList>
    </citation>
    <scope>NUCLEOTIDE SEQUENCE [LARGE SCALE GENOMIC DNA]</scope>
    <source>
        <strain evidence="12">YNYX2018</strain>
        <tissue evidence="12">Adults</tissue>
    </source>
</reference>
<dbReference type="InterPro" id="IPR009027">
    <property type="entry name" value="Ribosomal_bL9/RNase_H1_N"/>
</dbReference>
<dbReference type="Pfam" id="PF01693">
    <property type="entry name" value="Cauli_VI"/>
    <property type="match status" value="3"/>
</dbReference>